<dbReference type="SMART" id="SM00333">
    <property type="entry name" value="TUDOR"/>
    <property type="match status" value="1"/>
</dbReference>
<dbReference type="InterPro" id="IPR024943">
    <property type="entry name" value="Enhancer_polycomb"/>
</dbReference>
<evidence type="ECO:0000313" key="11">
    <source>
        <dbReference type="RefSeq" id="XP_019052401.1"/>
    </source>
</evidence>
<dbReference type="Gene3D" id="2.30.30.140">
    <property type="match status" value="1"/>
</dbReference>
<evidence type="ECO:0000313" key="10">
    <source>
        <dbReference type="RefSeq" id="XP_010249848.1"/>
    </source>
</evidence>
<sequence length="1717" mass="194386">MENSVDNSHVSETSKKSRSLDLRSLYVDKSGVSVSKEGAEGGELKSKKQESVEKEVGVGQGKKKRKSRKEVLLSSFEPVNKKSRNSLDSVHDNGLNLGSLDSSNSDSKSKYLCLDQKNQAKNKDVQLLADEDLHKLSGFNNVSHSLDESIPKRRRGFLRRKKFQNNHALEQVAASSDKVSYDTKILELNGDSVNPIPSSEGKQKKVSDGFDENSSSRANSARHVKLEGVNAIRSNGSPSPKSVQKNQRKRWELASQKQSCVDDLEPLVDNSDKICEDLQEDDEENLEQNAARMLSSRFDPSCTRFTGNSKASSASQSMNGFSLLPSVHQDFLSRGANNSVGSDSTSVDAAGRVLRPRKQHKEKGIVRKRRHFYEIFSGDLDAYWFLNRRIKVFWPLDKSWYFGVVNNYDPERKLHHVKYDDRDEEWIDLQNERFKLLLLPSEVPGKSGPEKSVQGGKHVDVEDVNEEDSNCIGTYMDSEPIISWLARSTRRIKSSPLGVVKRQKKSCPSKDQMLPVVDNPVSPPQRCFAAGPSRTDNNEIFCNSVLQDCSFHGEMAEKPVTSITCSDQKRLPFVYFRKRFRKRGQAMGCTSEEASGHRSLSGSVTSLALVVDRVGALEECDVTLEGSCLKDWKSLNCDSILWDGENLGLLRMTILLEKLKQVKLMLSFLPRWSHILSFEAEKFWLYRTVLLLHCGTVTTPWPKVYLEMLFVDNVAGLRFISFEGCLTQAVAFICLVLTAFCQSEYGELVHLQLPVTSIRFKLSGFQELERQFVFVVYNFLEVKNSKWLYLDSRLKKYSLVSMQLPLAECTYDNIKLLQNGSAQLRVPPTCGELISHESSRKRSRQGIMQIGVSKELASIDLRCQDSNSDENHWRLPSFVLSFAAAPTFFLSLHLKMLVENNVASLSFQNQNSMSLLEGPDCGRPMCDESIPIEVIPTEISEVAVKNNRSTLKTAAGSRWLSCSKMKVETDALSIGSDGDWIKTSKKYLNGELNVTRTSVDPKDSGKNRIDGIDGLQQNLSHYAGSEQCSEKSWPSLSEHRSSPDNSESRCFSLDGVNVQSPPLGQVENQHFDRETQNNQQSSIDSPWTMNDFGIRSPNPTAPRSVWHRNRHSFGSSSLGYRSKVWPDGKADFALSGFGNGSRKPRTQVSYLLPFGGQEFGSKPRSHQRKGRPYKRIRTDNEKRMSVGSRSPQRHPEVLYCDANVLITAGDRGWRESGAQVVLEFVDHKDWRILVKISGATRYSYKAHQFLQPGTTNRYTHAMMWKGGKDWILEFPDRSQWAIFRELHEECFNRNIRAATVKNIPIPGVRLIEESDDNAVEAPFIRSLKYFRQVETEVEMAMNPSHVLYDIESDDDEWISKHQNSSDIDVCNLPQISDDMFERTMDMFEKVAYAQQRDSFSSDEIEELMVGVGPVDVIKSIHEHWKQKRQKKGMPLIRQFQPPLWERYQQQVKEWELAINKIHNFPNGGKDKALIIEKPPMFAFCMRPRGLEVPNKGSKQRSQRKFAAGGGHNNAFSRDHDGLHGLGRRLNGFSLGEDRCVITGQSHEDASPWIQTSTRALSPRDAISTGYLSMSSDGSERNHHLKLHKNKSKKAGAFLLPSDSQMMVKAYSQKMTEKRNEAYRWNMGLPEWTTRKQYHSEVSQRRRVEQLGPCDLDEFRLRDASGAAQHAFNMAKLKREKAQRLLYRADLAIHKAVVALMTAEAIKASSEKEPADDG</sequence>
<dbReference type="Proteomes" id="UP000189703">
    <property type="component" value="Unplaced"/>
</dbReference>
<reference evidence="10 11" key="1">
    <citation type="submission" date="2025-04" db="UniProtKB">
        <authorList>
            <consortium name="RefSeq"/>
        </authorList>
    </citation>
    <scope>IDENTIFICATION</scope>
</reference>
<protein>
    <recommendedName>
        <fullName evidence="6">Enhancer of polycomb-like protein</fullName>
    </recommendedName>
</protein>
<accession>A0A1U7ZEP7</accession>
<evidence type="ECO:0000313" key="9">
    <source>
        <dbReference type="Proteomes" id="UP000189703"/>
    </source>
</evidence>
<feature type="region of interest" description="Disordered" evidence="7">
    <location>
        <begin position="1492"/>
        <end position="1522"/>
    </location>
</feature>
<dbReference type="KEGG" id="nnu:104592272"/>
<feature type="compositionally biased region" description="Basic and acidic residues" evidence="7">
    <location>
        <begin position="37"/>
        <end position="56"/>
    </location>
</feature>
<dbReference type="GeneID" id="104592272"/>
<evidence type="ECO:0000256" key="1">
    <source>
        <dbReference type="ARBA" id="ARBA00004123"/>
    </source>
</evidence>
<feature type="compositionally biased region" description="Basic and acidic residues" evidence="7">
    <location>
        <begin position="12"/>
        <end position="21"/>
    </location>
</feature>
<evidence type="ECO:0000256" key="3">
    <source>
        <dbReference type="ARBA" id="ARBA00023015"/>
    </source>
</evidence>
<dbReference type="CDD" id="cd20404">
    <property type="entry name" value="Tudor_Agenet_AtEML-like"/>
    <property type="match status" value="1"/>
</dbReference>
<dbReference type="PANTHER" id="PTHR14898">
    <property type="entry name" value="ENHANCER OF POLYCOMB"/>
    <property type="match status" value="1"/>
</dbReference>
<dbReference type="GO" id="GO:0035267">
    <property type="term" value="C:NuA4 histone acetyltransferase complex"/>
    <property type="evidence" value="ECO:0007669"/>
    <property type="project" value="InterPro"/>
</dbReference>
<dbReference type="GO" id="GO:0006357">
    <property type="term" value="P:regulation of transcription by RNA polymerase II"/>
    <property type="evidence" value="ECO:0000318"/>
    <property type="project" value="GO_Central"/>
</dbReference>
<name>A0A1U7ZEP7_NELNU</name>
<keyword evidence="5 6" id="KW-0539">Nucleus</keyword>
<dbReference type="GO" id="GO:0005634">
    <property type="term" value="C:nucleus"/>
    <property type="evidence" value="ECO:0007669"/>
    <property type="project" value="UniProtKB-SubCell"/>
</dbReference>
<feature type="compositionally biased region" description="Low complexity" evidence="7">
    <location>
        <begin position="92"/>
        <end position="106"/>
    </location>
</feature>
<dbReference type="RefSeq" id="XP_019052401.1">
    <property type="nucleotide sequence ID" value="XM_019196856.1"/>
</dbReference>
<feature type="compositionally biased region" description="Polar residues" evidence="7">
    <location>
        <begin position="1"/>
        <end position="11"/>
    </location>
</feature>
<keyword evidence="9" id="KW-1185">Reference proteome</keyword>
<comment type="subcellular location">
    <subcellularLocation>
        <location evidence="1 6">Nucleus</location>
    </subcellularLocation>
</comment>
<dbReference type="STRING" id="4432.A0A1U7ZEP7"/>
<keyword evidence="4 6" id="KW-0804">Transcription</keyword>
<evidence type="ECO:0000256" key="5">
    <source>
        <dbReference type="ARBA" id="ARBA00023242"/>
    </source>
</evidence>
<feature type="compositionally biased region" description="Polar residues" evidence="7">
    <location>
        <begin position="232"/>
        <end position="245"/>
    </location>
</feature>
<evidence type="ECO:0000256" key="4">
    <source>
        <dbReference type="ARBA" id="ARBA00023163"/>
    </source>
</evidence>
<dbReference type="OMA" id="DSFNGRH"/>
<dbReference type="OrthoDB" id="435275at2759"/>
<feature type="domain" description="Tudor" evidence="8">
    <location>
        <begin position="382"/>
        <end position="440"/>
    </location>
</feature>
<dbReference type="eggNOG" id="ENOG502QQH9">
    <property type="taxonomic scope" value="Eukaryota"/>
</dbReference>
<evidence type="ECO:0000259" key="8">
    <source>
        <dbReference type="SMART" id="SM00333"/>
    </source>
</evidence>
<comment type="similarity">
    <text evidence="2 6">Belongs to the enhancer of polycomb family.</text>
</comment>
<feature type="compositionally biased region" description="Polar residues" evidence="7">
    <location>
        <begin position="1026"/>
        <end position="1035"/>
    </location>
</feature>
<feature type="region of interest" description="Disordered" evidence="7">
    <location>
        <begin position="1026"/>
        <end position="1064"/>
    </location>
</feature>
<dbReference type="RefSeq" id="XP_010249848.1">
    <property type="nucleotide sequence ID" value="XM_010251546.2"/>
</dbReference>
<dbReference type="InterPro" id="IPR019542">
    <property type="entry name" value="Enhancer_polycomb-like_N"/>
</dbReference>
<dbReference type="InterPro" id="IPR002999">
    <property type="entry name" value="Tudor"/>
</dbReference>
<dbReference type="Pfam" id="PF10513">
    <property type="entry name" value="EPL1"/>
    <property type="match status" value="1"/>
</dbReference>
<keyword evidence="3 6" id="KW-0805">Transcription regulation</keyword>
<organism evidence="9 10">
    <name type="scientific">Nelumbo nucifera</name>
    <name type="common">Sacred lotus</name>
    <dbReference type="NCBI Taxonomy" id="4432"/>
    <lineage>
        <taxon>Eukaryota</taxon>
        <taxon>Viridiplantae</taxon>
        <taxon>Streptophyta</taxon>
        <taxon>Embryophyta</taxon>
        <taxon>Tracheophyta</taxon>
        <taxon>Spermatophyta</taxon>
        <taxon>Magnoliopsida</taxon>
        <taxon>Proteales</taxon>
        <taxon>Nelumbonaceae</taxon>
        <taxon>Nelumbo</taxon>
    </lineage>
</organism>
<evidence type="ECO:0000256" key="7">
    <source>
        <dbReference type="SAM" id="MobiDB-lite"/>
    </source>
</evidence>
<feature type="region of interest" description="Disordered" evidence="7">
    <location>
        <begin position="189"/>
        <end position="251"/>
    </location>
</feature>
<feature type="region of interest" description="Disordered" evidence="7">
    <location>
        <begin position="1"/>
        <end position="108"/>
    </location>
</feature>
<proteinExistence type="inferred from homology"/>
<evidence type="ECO:0000256" key="6">
    <source>
        <dbReference type="RuleBase" id="RU361124"/>
    </source>
</evidence>
<evidence type="ECO:0000256" key="2">
    <source>
        <dbReference type="ARBA" id="ARBA00008035"/>
    </source>
</evidence>
<gene>
    <name evidence="10 11" type="primary">LOC104592272</name>
</gene>